<evidence type="ECO:0000313" key="3">
    <source>
        <dbReference type="Proteomes" id="UP000184251"/>
    </source>
</evidence>
<sequence length="116" mass="12637">MSAKIYNEFGYINISENLIANIAGLSATECYGVVGMASKKSTDGIVQLLKGENLSKGVKVTQKEGKVSIDLFVIIEFGVKISVVAENIIEKVKYNVEKQTGLKIEKINVIVESVRV</sequence>
<dbReference type="InterPro" id="IPR005531">
    <property type="entry name" value="Asp23"/>
</dbReference>
<gene>
    <name evidence="2" type="ORF">SAMN02746064_00067</name>
</gene>
<organism evidence="2 3">
    <name type="scientific">Alkalibacter saccharofermentans DSM 14828</name>
    <dbReference type="NCBI Taxonomy" id="1120975"/>
    <lineage>
        <taxon>Bacteria</taxon>
        <taxon>Bacillati</taxon>
        <taxon>Bacillota</taxon>
        <taxon>Clostridia</taxon>
        <taxon>Eubacteriales</taxon>
        <taxon>Eubacteriaceae</taxon>
        <taxon>Alkalibacter</taxon>
    </lineage>
</organism>
<proteinExistence type="inferred from homology"/>
<evidence type="ECO:0000256" key="1">
    <source>
        <dbReference type="ARBA" id="ARBA00005721"/>
    </source>
</evidence>
<dbReference type="STRING" id="1120975.SAMN02746064_00067"/>
<dbReference type="PANTHER" id="PTHR34297">
    <property type="entry name" value="HYPOTHETICAL CYTOSOLIC PROTEIN-RELATED"/>
    <property type="match status" value="1"/>
</dbReference>
<name>A0A1M4S5A2_9FIRM</name>
<accession>A0A1M4S5A2</accession>
<dbReference type="Pfam" id="PF03780">
    <property type="entry name" value="Asp23"/>
    <property type="match status" value="1"/>
</dbReference>
<dbReference type="RefSeq" id="WP_073269076.1">
    <property type="nucleotide sequence ID" value="NZ_FQTU01000001.1"/>
</dbReference>
<protein>
    <submittedName>
        <fullName evidence="2">Uncharacterized conserved protein YloU, alkaline shock protein (Asp23) family</fullName>
    </submittedName>
</protein>
<comment type="similarity">
    <text evidence="1">Belongs to the asp23 family.</text>
</comment>
<dbReference type="AlphaFoldDB" id="A0A1M4S5A2"/>
<dbReference type="EMBL" id="FQTU01000001">
    <property type="protein sequence ID" value="SHE27371.1"/>
    <property type="molecule type" value="Genomic_DNA"/>
</dbReference>
<dbReference type="OrthoDB" id="9791482at2"/>
<dbReference type="PANTHER" id="PTHR34297:SF2">
    <property type="entry name" value="ASP23_GLS24 FAMILY ENVELOPE STRESS RESPONSE PROTEIN"/>
    <property type="match status" value="1"/>
</dbReference>
<keyword evidence="3" id="KW-1185">Reference proteome</keyword>
<dbReference type="Proteomes" id="UP000184251">
    <property type="component" value="Unassembled WGS sequence"/>
</dbReference>
<evidence type="ECO:0000313" key="2">
    <source>
        <dbReference type="EMBL" id="SHE27371.1"/>
    </source>
</evidence>
<reference evidence="2 3" key="1">
    <citation type="submission" date="2016-11" db="EMBL/GenBank/DDBJ databases">
        <authorList>
            <person name="Jaros S."/>
            <person name="Januszkiewicz K."/>
            <person name="Wedrychowicz H."/>
        </authorList>
    </citation>
    <scope>NUCLEOTIDE SEQUENCE [LARGE SCALE GENOMIC DNA]</scope>
    <source>
        <strain evidence="2 3">DSM 14828</strain>
    </source>
</reference>